<evidence type="ECO:0000256" key="3">
    <source>
        <dbReference type="ARBA" id="ARBA00022630"/>
    </source>
</evidence>
<dbReference type="InterPro" id="IPR036188">
    <property type="entry name" value="FAD/NAD-bd_sf"/>
</dbReference>
<feature type="chain" id="PRO_5046178758" evidence="6">
    <location>
        <begin position="24"/>
        <end position="567"/>
    </location>
</feature>
<dbReference type="Pfam" id="PF04205">
    <property type="entry name" value="FMN_bind"/>
    <property type="match status" value="1"/>
</dbReference>
<keyword evidence="9" id="KW-1185">Reference proteome</keyword>
<dbReference type="Gene3D" id="3.90.1010.20">
    <property type="match status" value="1"/>
</dbReference>
<evidence type="ECO:0000313" key="8">
    <source>
        <dbReference type="EMBL" id="ERJ93160.1"/>
    </source>
</evidence>
<evidence type="ECO:0000256" key="5">
    <source>
        <dbReference type="ARBA" id="ARBA00023002"/>
    </source>
</evidence>
<feature type="signal peptide" evidence="6">
    <location>
        <begin position="1"/>
        <end position="23"/>
    </location>
</feature>
<protein>
    <submittedName>
        <fullName evidence="8">FAD binding domain protein</fullName>
    </submittedName>
</protein>
<dbReference type="InterPro" id="IPR027477">
    <property type="entry name" value="Succ_DH/fumarate_Rdtase_cat_sf"/>
</dbReference>
<dbReference type="Proteomes" id="UP000016649">
    <property type="component" value="Unassembled WGS sequence"/>
</dbReference>
<dbReference type="SUPFAM" id="SSF51905">
    <property type="entry name" value="FAD/NAD(P)-binding domain"/>
    <property type="match status" value="1"/>
</dbReference>
<dbReference type="Gene3D" id="3.50.50.60">
    <property type="entry name" value="FAD/NAD(P)-binding domain"/>
    <property type="match status" value="1"/>
</dbReference>
<evidence type="ECO:0000256" key="1">
    <source>
        <dbReference type="ARBA" id="ARBA00001917"/>
    </source>
</evidence>
<evidence type="ECO:0000256" key="6">
    <source>
        <dbReference type="SAM" id="SignalP"/>
    </source>
</evidence>
<comment type="cofactor">
    <cofactor evidence="1">
        <name>FMN</name>
        <dbReference type="ChEBI" id="CHEBI:58210"/>
    </cofactor>
</comment>
<evidence type="ECO:0000313" key="9">
    <source>
        <dbReference type="Proteomes" id="UP000016649"/>
    </source>
</evidence>
<gene>
    <name evidence="8" type="ORF">HMPREF9193_01160</name>
</gene>
<comment type="caution">
    <text evidence="8">The sequence shown here is derived from an EMBL/GenBank/DDBJ whole genome shotgun (WGS) entry which is preliminary data.</text>
</comment>
<proteinExistence type="predicted"/>
<accession>A0ABN0NZ01</accession>
<reference evidence="8 9" key="1">
    <citation type="submission" date="2013-08" db="EMBL/GenBank/DDBJ databases">
        <authorList>
            <person name="Weinstock G."/>
            <person name="Sodergren E."/>
            <person name="Wylie T."/>
            <person name="Fulton L."/>
            <person name="Fulton R."/>
            <person name="Fronick C."/>
            <person name="O'Laughlin M."/>
            <person name="Godfrey J."/>
            <person name="Miner T."/>
            <person name="Herter B."/>
            <person name="Appelbaum E."/>
            <person name="Cordes M."/>
            <person name="Lek S."/>
            <person name="Wollam A."/>
            <person name="Pepin K.H."/>
            <person name="Palsikar V.B."/>
            <person name="Mitreva M."/>
            <person name="Wilson R.K."/>
        </authorList>
    </citation>
    <scope>NUCLEOTIDE SEQUENCE [LARGE SCALE GENOMIC DNA]</scope>
    <source>
        <strain evidence="8 9">ATCC 700332</strain>
    </source>
</reference>
<name>A0ABN0NZ01_TRELE</name>
<dbReference type="InterPro" id="IPR050315">
    <property type="entry name" value="FAD-oxidoreductase_2"/>
</dbReference>
<dbReference type="SUPFAM" id="SSF56425">
    <property type="entry name" value="Succinate dehydrogenase/fumarate reductase flavoprotein, catalytic domain"/>
    <property type="match status" value="1"/>
</dbReference>
<evidence type="ECO:0000256" key="2">
    <source>
        <dbReference type="ARBA" id="ARBA00001974"/>
    </source>
</evidence>
<dbReference type="InterPro" id="IPR003953">
    <property type="entry name" value="FAD-dep_OxRdtase_2_FAD-bd"/>
</dbReference>
<keyword evidence="3" id="KW-0285">Flavoprotein</keyword>
<dbReference type="EMBL" id="AWVH01000030">
    <property type="protein sequence ID" value="ERJ93160.1"/>
    <property type="molecule type" value="Genomic_DNA"/>
</dbReference>
<evidence type="ECO:0000259" key="7">
    <source>
        <dbReference type="SMART" id="SM00900"/>
    </source>
</evidence>
<evidence type="ECO:0000256" key="4">
    <source>
        <dbReference type="ARBA" id="ARBA00022827"/>
    </source>
</evidence>
<organism evidence="8 9">
    <name type="scientific">Treponema lecithinolyticum ATCC 700332</name>
    <dbReference type="NCBI Taxonomy" id="1321815"/>
    <lineage>
        <taxon>Bacteria</taxon>
        <taxon>Pseudomonadati</taxon>
        <taxon>Spirochaetota</taxon>
        <taxon>Spirochaetia</taxon>
        <taxon>Spirochaetales</taxon>
        <taxon>Treponemataceae</taxon>
        <taxon>Treponema</taxon>
    </lineage>
</organism>
<dbReference type="PANTHER" id="PTHR43400">
    <property type="entry name" value="FUMARATE REDUCTASE"/>
    <property type="match status" value="1"/>
</dbReference>
<dbReference type="InterPro" id="IPR007329">
    <property type="entry name" value="FMN-bd"/>
</dbReference>
<dbReference type="SMART" id="SM00900">
    <property type="entry name" value="FMN_bind"/>
    <property type="match status" value="1"/>
</dbReference>
<sequence length="567" mass="60203">MRKVLVLAAFLAVALTACSSKNAVSGVFQGKAEGMRGDMAVEVLLEKGKISAVTVTQNADTPVISDAAVNVIPQRIVEQQNIDVAAVSGATVSSWAIKNAVRSALVSAGVNEKAYAKGVVPVKKTKKEQAENYDVVIVGGGMAGLSAAIKLVRDTKLSVVVLEKEAYTGGSARVCGGGMWTVNSKINKEVKLDSTKAELIDFYQKRSGDVPLNKELTAHIYDEAASTFDYFLKGGLPVSAKRWYLAHPDSKLPVFESRFNGDNPWEKGDSKMFDTLQNIATGLNVEIRLNSKVTALVSDNDAVSGVTVEDENSIYTVNAKKVILATGGFSRNPQLIKRYAPEYVNAIPFTGAGCTGDGITLTENLGTQIVGGGMMGIRGLDHRYGYYGRVGNLVFFAKIIVNKEGKEFGMKKAFYADSLKLIIDQTDSKGFGIYDASADAQTAERLEEAVKAGAAFKFDSLDELAQKYGIDSQEFKVTAEAAQITDGPYYAMVVRPVLIGSIPGLKIDEKCRVLGAQDTPIANLFACGEVTFGNVFSGAYVSSGSGLAISAYGAVVASSAAAAEIVQ</sequence>
<dbReference type="PRINTS" id="PR00368">
    <property type="entry name" value="FADPNR"/>
</dbReference>
<dbReference type="Gene3D" id="3.90.700.10">
    <property type="entry name" value="Succinate dehydrogenase/fumarate reductase flavoprotein, catalytic domain"/>
    <property type="match status" value="1"/>
</dbReference>
<dbReference type="PROSITE" id="PS51257">
    <property type="entry name" value="PROKAR_LIPOPROTEIN"/>
    <property type="match status" value="1"/>
</dbReference>
<dbReference type="PANTHER" id="PTHR43400:SF10">
    <property type="entry name" value="3-OXOSTEROID 1-DEHYDROGENASE"/>
    <property type="match status" value="1"/>
</dbReference>
<dbReference type="Pfam" id="PF00890">
    <property type="entry name" value="FAD_binding_2"/>
    <property type="match status" value="1"/>
</dbReference>
<keyword evidence="5" id="KW-0560">Oxidoreductase</keyword>
<keyword evidence="6" id="KW-0732">Signal</keyword>
<feature type="domain" description="FMN-binding" evidence="7">
    <location>
        <begin position="34"/>
        <end position="108"/>
    </location>
</feature>
<keyword evidence="4" id="KW-0274">FAD</keyword>
<dbReference type="RefSeq" id="WP_021687371.1">
    <property type="nucleotide sequence ID" value="NZ_KI260566.1"/>
</dbReference>
<comment type="cofactor">
    <cofactor evidence="2">
        <name>FAD</name>
        <dbReference type="ChEBI" id="CHEBI:57692"/>
    </cofactor>
</comment>